<dbReference type="InterPro" id="IPR007569">
    <property type="entry name" value="DUF559"/>
</dbReference>
<feature type="domain" description="Treble clef zinc finger" evidence="2">
    <location>
        <begin position="254"/>
        <end position="306"/>
    </location>
</feature>
<dbReference type="Pfam" id="PF04480">
    <property type="entry name" value="DUF559"/>
    <property type="match status" value="1"/>
</dbReference>
<feature type="domain" description="Treble clef zinc finger" evidence="2">
    <location>
        <begin position="179"/>
        <end position="231"/>
    </location>
</feature>
<gene>
    <name evidence="3" type="ORF">MarDSR_424</name>
</gene>
<dbReference type="Gene3D" id="3.40.960.10">
    <property type="entry name" value="VSR Endonuclease"/>
    <property type="match status" value="1"/>
</dbReference>
<evidence type="ECO:0000259" key="1">
    <source>
        <dbReference type="Pfam" id="PF04480"/>
    </source>
</evidence>
<sequence length="509" mass="58968">MNCGTRTRGKLCGREECKPCFERSFASCDKAKYLAEGQGNPLLLARCSTKKLKFDCPKCAHVFEANLANVSNGYFCPFCSNNKLCAFEECGLCFEKSFASHEKAKFWSFEKNKLTPRKVFMGSSIKHWFECGKCGHSFKTKLSHVSDGHFCPFCSNNKLCSSDECKTCFEKSFACHKKAEFWSFKKNKQSPRDVFSSSGKKFWFECEKCEHSFGATPANVSNGRFCPFCSNQKLCSSSDCETCFEKSFVSRKKAEFWSFEKNKQSPREVFASSNRKYWFECGKCEHSFEMRLNAVSKGCFCPFCSNPPKKLCSSPECNLCFEKSFASHEKAEFWDTEKNEQGPREVFSGSDKNIWFKCKKEHGFSSVLQHVSSGSWCPKCKNKSEAKLLYFLEKHFKDPIHQFKTSRCKNPETNKFLPFDFCVSKTIIELDGAQHYKQVMNWQSPELTQKSDRYKEEQAIKNGYSVLRVLQEDVWNDKIDWKSLLLEHIKDYETPIVKNLWEIIEEQKE</sequence>
<keyword evidence="3" id="KW-0378">Hydrolase</keyword>
<accession>A0AA96EQG3</accession>
<feature type="domain" description="Treble clef zinc finger" evidence="2">
    <location>
        <begin position="44"/>
        <end position="81"/>
    </location>
</feature>
<protein>
    <submittedName>
        <fullName evidence="3">Restriction endonuclease</fullName>
    </submittedName>
</protein>
<keyword evidence="3" id="KW-0540">Nuclease</keyword>
<feature type="domain" description="Treble clef zinc finger" evidence="2">
    <location>
        <begin position="331"/>
        <end position="383"/>
    </location>
</feature>
<dbReference type="GO" id="GO:0004519">
    <property type="term" value="F:endonuclease activity"/>
    <property type="evidence" value="ECO:0007669"/>
    <property type="project" value="UniProtKB-KW"/>
</dbReference>
<dbReference type="EMBL" id="OR343189">
    <property type="protein sequence ID" value="WNL50463.1"/>
    <property type="molecule type" value="Genomic_DNA"/>
</dbReference>
<dbReference type="Pfam" id="PF14311">
    <property type="entry name" value="DUF4379"/>
    <property type="match status" value="5"/>
</dbReference>
<evidence type="ECO:0000259" key="2">
    <source>
        <dbReference type="Pfam" id="PF14311"/>
    </source>
</evidence>
<feature type="domain" description="DUF559" evidence="1">
    <location>
        <begin position="402"/>
        <end position="478"/>
    </location>
</feature>
<organism evidence="3">
    <name type="scientific">Marseillevirus sp</name>
    <dbReference type="NCBI Taxonomy" id="2809551"/>
    <lineage>
        <taxon>Viruses</taxon>
        <taxon>Varidnaviria</taxon>
        <taxon>Bamfordvirae</taxon>
        <taxon>Nucleocytoviricota</taxon>
        <taxon>Megaviricetes</taxon>
        <taxon>Pimascovirales</taxon>
        <taxon>Pimascovirales incertae sedis</taxon>
        <taxon>Marseilleviridae</taxon>
        <taxon>Marseillevirus</taxon>
    </lineage>
</organism>
<keyword evidence="3" id="KW-0255">Endonuclease</keyword>
<proteinExistence type="predicted"/>
<evidence type="ECO:0000313" key="3">
    <source>
        <dbReference type="EMBL" id="WNL50463.1"/>
    </source>
</evidence>
<name>A0AA96EQG3_9VIRU</name>
<feature type="domain" description="Treble clef zinc finger" evidence="2">
    <location>
        <begin position="104"/>
        <end position="156"/>
    </location>
</feature>
<dbReference type="InterPro" id="IPR025487">
    <property type="entry name" value="DUF4379"/>
</dbReference>
<reference evidence="3" key="1">
    <citation type="submission" date="2023-07" db="EMBL/GenBank/DDBJ databases">
        <authorList>
            <person name="Xia Y."/>
        </authorList>
    </citation>
    <scope>NUCLEOTIDE SEQUENCE</scope>
    <source>
        <strain evidence="3">E</strain>
    </source>
</reference>